<dbReference type="GeneTree" id="ENSGT01150000286907"/>
<feature type="transmembrane region" description="Helical" evidence="14">
    <location>
        <begin position="345"/>
        <end position="370"/>
    </location>
</feature>
<dbReference type="SUPFAM" id="SSF48726">
    <property type="entry name" value="Immunoglobulin"/>
    <property type="match status" value="3"/>
</dbReference>
<dbReference type="PANTHER" id="PTHR12035:SF136">
    <property type="entry name" value="MYELOID CELL SURFACE ANTIGEN CD33"/>
    <property type="match status" value="1"/>
</dbReference>
<evidence type="ECO:0000256" key="1">
    <source>
        <dbReference type="ARBA" id="ARBA00004479"/>
    </source>
</evidence>
<keyword evidence="9" id="KW-1015">Disulfide bond</keyword>
<dbReference type="InterPro" id="IPR003598">
    <property type="entry name" value="Ig_sub2"/>
</dbReference>
<keyword evidence="5" id="KW-0677">Repeat</keyword>
<protein>
    <recommendedName>
        <fullName evidence="16">Ig-like domain-containing protein</fullName>
    </recommendedName>
</protein>
<evidence type="ECO:0000256" key="6">
    <source>
        <dbReference type="ARBA" id="ARBA00022889"/>
    </source>
</evidence>
<reference evidence="17" key="3">
    <citation type="submission" date="2025-09" db="UniProtKB">
        <authorList>
            <consortium name="Ensembl"/>
        </authorList>
    </citation>
    <scope>IDENTIFICATION</scope>
</reference>
<dbReference type="AlphaFoldDB" id="A0A8C4LSH5"/>
<dbReference type="FunFam" id="2.60.40.10:FF:000912">
    <property type="entry name" value="Myeloid cell surface antigen CD33"/>
    <property type="match status" value="1"/>
</dbReference>
<evidence type="ECO:0000256" key="2">
    <source>
        <dbReference type="ARBA" id="ARBA00022692"/>
    </source>
</evidence>
<keyword evidence="8 14" id="KW-0472">Membrane</keyword>
<name>A0A8C4LSH5_EQUAS</name>
<evidence type="ECO:0000256" key="14">
    <source>
        <dbReference type="SAM" id="Phobius"/>
    </source>
</evidence>
<comment type="subcellular location">
    <subcellularLocation>
        <location evidence="1">Membrane</location>
        <topology evidence="1">Single-pass type I membrane protein</topology>
    </subcellularLocation>
</comment>
<dbReference type="GO" id="GO:0005886">
    <property type="term" value="C:plasma membrane"/>
    <property type="evidence" value="ECO:0007669"/>
    <property type="project" value="TreeGrafter"/>
</dbReference>
<keyword evidence="3 15" id="KW-0732">Signal</keyword>
<keyword evidence="7 14" id="KW-1133">Transmembrane helix</keyword>
<feature type="domain" description="Ig-like" evidence="16">
    <location>
        <begin position="147"/>
        <end position="230"/>
    </location>
</feature>
<dbReference type="Gene3D" id="2.60.40.10">
    <property type="entry name" value="Immunoglobulins"/>
    <property type="match status" value="3"/>
</dbReference>
<evidence type="ECO:0000256" key="7">
    <source>
        <dbReference type="ARBA" id="ARBA00022989"/>
    </source>
</evidence>
<evidence type="ECO:0000256" key="13">
    <source>
        <dbReference type="SAM" id="MobiDB-lite"/>
    </source>
</evidence>
<feature type="region of interest" description="Disordered" evidence="13">
    <location>
        <begin position="439"/>
        <end position="463"/>
    </location>
</feature>
<dbReference type="Proteomes" id="UP000694387">
    <property type="component" value="Chromosome 26"/>
</dbReference>
<evidence type="ECO:0000256" key="15">
    <source>
        <dbReference type="SAM" id="SignalP"/>
    </source>
</evidence>
<keyword evidence="4" id="KW-0430">Lectin</keyword>
<dbReference type="InterPro" id="IPR003599">
    <property type="entry name" value="Ig_sub"/>
</dbReference>
<dbReference type="GO" id="GO:0033691">
    <property type="term" value="F:sialic acid binding"/>
    <property type="evidence" value="ECO:0007669"/>
    <property type="project" value="TreeGrafter"/>
</dbReference>
<dbReference type="SMART" id="SM00409">
    <property type="entry name" value="IG"/>
    <property type="match status" value="3"/>
</dbReference>
<evidence type="ECO:0000256" key="4">
    <source>
        <dbReference type="ARBA" id="ARBA00022734"/>
    </source>
</evidence>
<evidence type="ECO:0000256" key="11">
    <source>
        <dbReference type="ARBA" id="ARBA00023319"/>
    </source>
</evidence>
<proteinExistence type="inferred from homology"/>
<dbReference type="FunFam" id="2.60.40.10:FF:000829">
    <property type="entry name" value="Sialic acid-binding Ig-like lectin 8"/>
    <property type="match status" value="1"/>
</dbReference>
<evidence type="ECO:0000256" key="8">
    <source>
        <dbReference type="ARBA" id="ARBA00023136"/>
    </source>
</evidence>
<keyword evidence="2 14" id="KW-0812">Transmembrane</keyword>
<dbReference type="PANTHER" id="PTHR12035">
    <property type="entry name" value="SIALIC ACID BINDING IMMUNOGLOBULIN-LIKE LECTIN"/>
    <property type="match status" value="1"/>
</dbReference>
<dbReference type="PROSITE" id="PS50835">
    <property type="entry name" value="IG_LIKE"/>
    <property type="match status" value="2"/>
</dbReference>
<evidence type="ECO:0000313" key="18">
    <source>
        <dbReference type="Proteomes" id="UP000694387"/>
    </source>
</evidence>
<dbReference type="GO" id="GO:0030246">
    <property type="term" value="F:carbohydrate binding"/>
    <property type="evidence" value="ECO:0007669"/>
    <property type="project" value="UniProtKB-KW"/>
</dbReference>
<dbReference type="SMART" id="SM00408">
    <property type="entry name" value="IGc2"/>
    <property type="match status" value="1"/>
</dbReference>
<evidence type="ECO:0000256" key="10">
    <source>
        <dbReference type="ARBA" id="ARBA00023180"/>
    </source>
</evidence>
<evidence type="ECO:0000256" key="12">
    <source>
        <dbReference type="ARBA" id="ARBA00038361"/>
    </source>
</evidence>
<feature type="chain" id="PRO_5040498468" description="Ig-like domain-containing protein" evidence="15">
    <location>
        <begin position="20"/>
        <end position="463"/>
    </location>
</feature>
<dbReference type="InterPro" id="IPR003006">
    <property type="entry name" value="Ig/MHC_CS"/>
</dbReference>
<reference evidence="17 18" key="1">
    <citation type="journal article" date="2020" name="Nat. Commun.">
        <title>Donkey genomes provide new insights into domestication and selection for coat color.</title>
        <authorList>
            <person name="Wang"/>
            <person name="C."/>
            <person name="Li"/>
            <person name="H."/>
            <person name="Guo"/>
            <person name="Y."/>
            <person name="Huang"/>
            <person name="J."/>
            <person name="Sun"/>
            <person name="Y."/>
            <person name="Min"/>
            <person name="J."/>
            <person name="Wang"/>
            <person name="J."/>
            <person name="Fang"/>
            <person name="X."/>
            <person name="Zhao"/>
            <person name="Z."/>
            <person name="Wang"/>
            <person name="S."/>
            <person name="Zhang"/>
            <person name="Y."/>
            <person name="Liu"/>
            <person name="Q."/>
            <person name="Jiang"/>
            <person name="Q."/>
            <person name="Wang"/>
            <person name="X."/>
            <person name="Guo"/>
            <person name="Y."/>
            <person name="Yang"/>
            <person name="C."/>
            <person name="Wang"/>
            <person name="Y."/>
            <person name="Tian"/>
            <person name="F."/>
            <person name="Zhuang"/>
            <person name="G."/>
            <person name="Fan"/>
            <person name="Y."/>
            <person name="Gao"/>
            <person name="Q."/>
            <person name="Li"/>
            <person name="Y."/>
            <person name="Ju"/>
            <person name="Z."/>
            <person name="Li"/>
            <person name="J."/>
            <person name="Li"/>
            <person name="R."/>
            <person name="Hou"/>
            <person name="M."/>
            <person name="Yang"/>
            <person name="G."/>
            <person name="Liu"/>
            <person name="G."/>
            <person name="Liu"/>
            <person name="W."/>
            <person name="Guo"/>
            <person name="J."/>
            <person name="Pan"/>
            <person name="S."/>
            <person name="Fan"/>
            <person name="G."/>
            <person name="Zhang"/>
            <person name="W."/>
            <person name="Zhang"/>
            <person name="R."/>
            <person name="Yu"/>
            <person name="J."/>
            <person name="Zhang"/>
            <person name="X."/>
            <person name="Yin"/>
            <person name="Q."/>
            <person name="Ji"/>
            <person name="C."/>
            <person name="Jin"/>
            <person name="Y."/>
            <person name="Yue"/>
            <person name="G."/>
            <person name="Liu"/>
            <person name="M."/>
            <person name="Xu"/>
            <person name="J."/>
            <person name="Liu"/>
            <person name="S."/>
            <person name="Jordana"/>
            <person name="J."/>
            <person name="Noce"/>
            <person name="A."/>
            <person name="Amills"/>
            <person name="M."/>
            <person name="Wu"/>
            <person name="D.D."/>
            <person name="Li"/>
            <person name="S."/>
            <person name="Zhou"/>
            <person name="X. and Zhong"/>
            <person name="J."/>
        </authorList>
    </citation>
    <scope>NUCLEOTIDE SEQUENCE [LARGE SCALE GENOMIC DNA]</scope>
</reference>
<evidence type="ECO:0000256" key="3">
    <source>
        <dbReference type="ARBA" id="ARBA00022729"/>
    </source>
</evidence>
<dbReference type="Pfam" id="PF07686">
    <property type="entry name" value="V-set"/>
    <property type="match status" value="1"/>
</dbReference>
<dbReference type="InterPro" id="IPR051036">
    <property type="entry name" value="SIGLEC"/>
</dbReference>
<evidence type="ECO:0000256" key="5">
    <source>
        <dbReference type="ARBA" id="ARBA00022737"/>
    </source>
</evidence>
<keyword evidence="18" id="KW-1185">Reference proteome</keyword>
<accession>A0A8C4LSH5</accession>
<organism evidence="17 18">
    <name type="scientific">Equus asinus</name>
    <name type="common">Donkey</name>
    <name type="synonym">Equus africanus asinus</name>
    <dbReference type="NCBI Taxonomy" id="9793"/>
    <lineage>
        <taxon>Eukaryota</taxon>
        <taxon>Metazoa</taxon>
        <taxon>Chordata</taxon>
        <taxon>Craniata</taxon>
        <taxon>Vertebrata</taxon>
        <taxon>Euteleostomi</taxon>
        <taxon>Mammalia</taxon>
        <taxon>Eutheria</taxon>
        <taxon>Laurasiatheria</taxon>
        <taxon>Perissodactyla</taxon>
        <taxon>Equidae</taxon>
        <taxon>Equus</taxon>
    </lineage>
</organism>
<dbReference type="InterPro" id="IPR013783">
    <property type="entry name" value="Ig-like_fold"/>
</dbReference>
<dbReference type="InterPro" id="IPR013106">
    <property type="entry name" value="Ig_V-set"/>
</dbReference>
<dbReference type="PROSITE" id="PS00290">
    <property type="entry name" value="IG_MHC"/>
    <property type="match status" value="1"/>
</dbReference>
<keyword evidence="11" id="KW-0393">Immunoglobulin domain</keyword>
<sequence>MLLLLLLLALLWWTEGAKGQRVPLQDYSLRMQGSVTVQEGLCVFVPCDFFYPRDSRTVLTFAHGYWFREGARVYQDASVATNDPDREVNEETQGRFHLLGDPRTYNCSLDIRDARRRDEGQYFFRVEKYSYKSNQLNLRVTALNHTPDILIPETLESGRPRNLTCSVPWACERGTPPIFSWTSAALTSLGPRARLSSVLTLTPRPQDHGTIVTCQVKFPAADVTVETTIQLNVTYSPQNLAVTVFQGNGTASTTLKNGSSLSVQEGQSLRLVCVVDSNPPARLSWARGSQSLSPSQPLNPGVLELPQVESSHEGEFTCQAQHPRGSLHISLSLSVQRKACPLSGAALGAISGACAAALLLLSFCIIVIIVRSRRKKGASPAVGVGDIDMEGANAVTRSISQGPLIEGWEGSLPDHLPTEVASPCSGEEEELYYANLSFSGMKPRDPQEQEAAGSEYSEIKIHK</sequence>
<keyword evidence="10" id="KW-0325">Glycoprotein</keyword>
<dbReference type="InterPro" id="IPR036179">
    <property type="entry name" value="Ig-like_dom_sf"/>
</dbReference>
<evidence type="ECO:0000313" key="17">
    <source>
        <dbReference type="Ensembl" id="ENSEASP00005012311.2"/>
    </source>
</evidence>
<dbReference type="Ensembl" id="ENSEAST00005013371.2">
    <property type="protein sequence ID" value="ENSEASP00005012311.2"/>
    <property type="gene ID" value="ENSEASG00005008588.2"/>
</dbReference>
<evidence type="ECO:0000259" key="16">
    <source>
        <dbReference type="PROSITE" id="PS50835"/>
    </source>
</evidence>
<gene>
    <name evidence="17" type="primary">LOC106822325</name>
</gene>
<feature type="signal peptide" evidence="15">
    <location>
        <begin position="1"/>
        <end position="19"/>
    </location>
</feature>
<reference evidence="17" key="2">
    <citation type="submission" date="2025-08" db="UniProtKB">
        <authorList>
            <consortium name="Ensembl"/>
        </authorList>
    </citation>
    <scope>IDENTIFICATION</scope>
</reference>
<feature type="domain" description="Ig-like" evidence="16">
    <location>
        <begin position="237"/>
        <end position="334"/>
    </location>
</feature>
<dbReference type="InterPro" id="IPR007110">
    <property type="entry name" value="Ig-like_dom"/>
</dbReference>
<evidence type="ECO:0000256" key="9">
    <source>
        <dbReference type="ARBA" id="ARBA00023157"/>
    </source>
</evidence>
<dbReference type="GO" id="GO:0007155">
    <property type="term" value="P:cell adhesion"/>
    <property type="evidence" value="ECO:0007669"/>
    <property type="project" value="UniProtKB-KW"/>
</dbReference>
<dbReference type="Pfam" id="PF13927">
    <property type="entry name" value="Ig_3"/>
    <property type="match status" value="1"/>
</dbReference>
<keyword evidence="6" id="KW-0130">Cell adhesion</keyword>
<comment type="similarity">
    <text evidence="12">Belongs to the immunoglobulin superfamily. SIGLEC (sialic acid binding Ig-like lectin) family.</text>
</comment>